<keyword evidence="2" id="KW-0812">Transmembrane</keyword>
<keyword evidence="4" id="KW-1185">Reference proteome</keyword>
<evidence type="ECO:0008006" key="5">
    <source>
        <dbReference type="Google" id="ProtNLM"/>
    </source>
</evidence>
<dbReference type="InterPro" id="IPR037504">
    <property type="entry name" value="PSI_induc_2"/>
</dbReference>
<dbReference type="GO" id="GO:0005886">
    <property type="term" value="C:plasma membrane"/>
    <property type="evidence" value="ECO:0007669"/>
    <property type="project" value="TreeGrafter"/>
</dbReference>
<feature type="region of interest" description="Disordered" evidence="1">
    <location>
        <begin position="126"/>
        <end position="151"/>
    </location>
</feature>
<proteinExistence type="predicted"/>
<evidence type="ECO:0000256" key="1">
    <source>
        <dbReference type="SAM" id="MobiDB-lite"/>
    </source>
</evidence>
<dbReference type="VEuPathDB" id="FungiDB:P175DRAFT_0492987"/>
<dbReference type="OrthoDB" id="5401332at2759"/>
<comment type="caution">
    <text evidence="3">The sequence shown here is derived from an EMBL/GenBank/DDBJ whole genome shotgun (WGS) entry which is preliminary data.</text>
</comment>
<feature type="transmembrane region" description="Helical" evidence="2">
    <location>
        <begin position="41"/>
        <end position="62"/>
    </location>
</feature>
<keyword evidence="2" id="KW-0472">Membrane</keyword>
<gene>
    <name evidence="3" type="ORF">AOCH_003966</name>
</gene>
<evidence type="ECO:0000313" key="4">
    <source>
        <dbReference type="Proteomes" id="UP000034947"/>
    </source>
</evidence>
<dbReference type="EMBL" id="JYKN01000971">
    <property type="protein sequence ID" value="KKK22224.1"/>
    <property type="molecule type" value="Genomic_DNA"/>
</dbReference>
<organism evidence="3 4">
    <name type="scientific">Aspergillus ochraceoroseus</name>
    <dbReference type="NCBI Taxonomy" id="138278"/>
    <lineage>
        <taxon>Eukaryota</taxon>
        <taxon>Fungi</taxon>
        <taxon>Dikarya</taxon>
        <taxon>Ascomycota</taxon>
        <taxon>Pezizomycotina</taxon>
        <taxon>Eurotiomycetes</taxon>
        <taxon>Eurotiomycetidae</taxon>
        <taxon>Eurotiales</taxon>
        <taxon>Aspergillaceae</taxon>
        <taxon>Aspergillus</taxon>
        <taxon>Aspergillus subgen. Nidulantes</taxon>
    </lineage>
</organism>
<dbReference type="PANTHER" id="PTHR40018">
    <property type="entry name" value="[PSI+] INDUCTION PROTEIN 2"/>
    <property type="match status" value="1"/>
</dbReference>
<sequence>MSPVDFTSLSLWARDTASDISSVPDTFSSWDKCMEKSYCKWPVVAAIIVGGVIVLSVVACVANCLCCGIRCCTGCCGCFCPSPRTKRNKYQDDPYSRQPPPMVPPNHGYQNPQFQAPQAPPMYRGPQQVARFDAPPSPGVSKGNEDALPAMPSWDKAVTRRIEDPNPHSDVVEMEPLNLMDPGPHRTPSASRLNGVGGYMGPPPIRTGTSNGVRANPQPYEHPQNPYDYRSHEAGRNPGLPYDQPYRDYSPGNTMYSMSPPPNAHAPHQQQYGAAISPSTEMNRPIPYRQLSPGISYTQTQPPSYRGMFPGVPSSPPPPFSTHSNYEPYEPHDQGRPPSILQSGRRPVPNSYRDV</sequence>
<keyword evidence="2" id="KW-1133">Transmembrane helix</keyword>
<protein>
    <recommendedName>
        <fullName evidence="5">Fibroin-3 related protein</fullName>
    </recommendedName>
</protein>
<evidence type="ECO:0000313" key="3">
    <source>
        <dbReference type="EMBL" id="KKK22224.1"/>
    </source>
</evidence>
<dbReference type="AlphaFoldDB" id="A0A0F8URP3"/>
<reference evidence="3 4" key="1">
    <citation type="submission" date="2015-02" db="EMBL/GenBank/DDBJ databases">
        <title>Draft Genome Sequences of Two Closely-Related Aflatoxigenic Aspergillus Species Obtained from the Cote d'Ivoire.</title>
        <authorList>
            <person name="Moore G.G."/>
            <person name="Beltz S.B."/>
            <person name="Mack B.M."/>
        </authorList>
    </citation>
    <scope>NUCLEOTIDE SEQUENCE [LARGE SCALE GENOMIC DNA]</scope>
    <source>
        <strain evidence="3 4">SRRC1432</strain>
    </source>
</reference>
<dbReference type="Proteomes" id="UP000034947">
    <property type="component" value="Unassembled WGS sequence"/>
</dbReference>
<feature type="compositionally biased region" description="Polar residues" evidence="1">
    <location>
        <begin position="293"/>
        <end position="303"/>
    </location>
</feature>
<dbReference type="GO" id="GO:0005935">
    <property type="term" value="C:cellular bud neck"/>
    <property type="evidence" value="ECO:0007669"/>
    <property type="project" value="TreeGrafter"/>
</dbReference>
<dbReference type="PANTHER" id="PTHR40018:SF1">
    <property type="entry name" value="[PSI+] INDUCTION PROTEIN 2"/>
    <property type="match status" value="1"/>
</dbReference>
<name>A0A0F8URP3_9EURO</name>
<feature type="region of interest" description="Disordered" evidence="1">
    <location>
        <begin position="166"/>
        <end position="355"/>
    </location>
</feature>
<accession>A0A0F8URP3</accession>
<evidence type="ECO:0000256" key="2">
    <source>
        <dbReference type="SAM" id="Phobius"/>
    </source>
</evidence>